<dbReference type="Proteomes" id="UP001359781">
    <property type="component" value="Unassembled WGS sequence"/>
</dbReference>
<feature type="signal peptide" evidence="1">
    <location>
        <begin position="1"/>
        <end position="24"/>
    </location>
</feature>
<keyword evidence="4" id="KW-1185">Reference proteome</keyword>
<dbReference type="PANTHER" id="PTHR31157">
    <property type="entry name" value="SCP DOMAIN-CONTAINING PROTEIN"/>
    <property type="match status" value="1"/>
</dbReference>
<reference evidence="3 4" key="1">
    <citation type="submission" date="2024-02" db="EMBL/GenBank/DDBJ databases">
        <title>Whole genome sequencing and characterization of Corynebacterium isolated from the ocular surface of dry eye disease sufferers.</title>
        <authorList>
            <person name="Naqvi M."/>
        </authorList>
    </citation>
    <scope>NUCLEOTIDE SEQUENCE [LARGE SCALE GENOMIC DNA]</scope>
    <source>
        <strain evidence="3 4">PCRF</strain>
    </source>
</reference>
<dbReference type="CDD" id="cd05379">
    <property type="entry name" value="CAP_bacterial"/>
    <property type="match status" value="1"/>
</dbReference>
<organism evidence="3 4">
    <name type="scientific">Corynebacterium mastitidis</name>
    <dbReference type="NCBI Taxonomy" id="161890"/>
    <lineage>
        <taxon>Bacteria</taxon>
        <taxon>Bacillati</taxon>
        <taxon>Actinomycetota</taxon>
        <taxon>Actinomycetes</taxon>
        <taxon>Mycobacteriales</taxon>
        <taxon>Corynebacteriaceae</taxon>
        <taxon>Corynebacterium</taxon>
    </lineage>
</organism>
<comment type="caution">
    <text evidence="3">The sequence shown here is derived from an EMBL/GenBank/DDBJ whole genome shotgun (WGS) entry which is preliminary data.</text>
</comment>
<feature type="domain" description="SCP" evidence="2">
    <location>
        <begin position="36"/>
        <end position="135"/>
    </location>
</feature>
<name>A0ABU8NZ42_9CORY</name>
<gene>
    <name evidence="3" type="ORF">V5S96_07650</name>
</gene>
<evidence type="ECO:0000313" key="4">
    <source>
        <dbReference type="Proteomes" id="UP001359781"/>
    </source>
</evidence>
<evidence type="ECO:0000259" key="2">
    <source>
        <dbReference type="Pfam" id="PF00188"/>
    </source>
</evidence>
<dbReference type="Pfam" id="PF00188">
    <property type="entry name" value="CAP"/>
    <property type="match status" value="1"/>
</dbReference>
<dbReference type="RefSeq" id="WP_337890538.1">
    <property type="nucleotide sequence ID" value="NZ_JBAHVI010000007.1"/>
</dbReference>
<dbReference type="EMBL" id="JBAHVJ010000007">
    <property type="protein sequence ID" value="MEJ4100226.1"/>
    <property type="molecule type" value="Genomic_DNA"/>
</dbReference>
<dbReference type="PANTHER" id="PTHR31157:SF1">
    <property type="entry name" value="SCP DOMAIN-CONTAINING PROTEIN"/>
    <property type="match status" value="1"/>
</dbReference>
<evidence type="ECO:0000256" key="1">
    <source>
        <dbReference type="SAM" id="SignalP"/>
    </source>
</evidence>
<dbReference type="Gene3D" id="3.40.33.10">
    <property type="entry name" value="CAP"/>
    <property type="match status" value="1"/>
</dbReference>
<dbReference type="InterPro" id="IPR035940">
    <property type="entry name" value="CAP_sf"/>
</dbReference>
<sequence>MGVIVASSAVAAGIVVSSSAAAFAYNCADYHVANIVRLTNEYRQENGLASLKCDDDLVEGAQAWADAMRREGKLEHQSGYYAENVAWIGAEAQPDRLVRAWIDSPGHRQNMLNREAEYMGAGWSYEKGKGTYGVQRFW</sequence>
<accession>A0ABU8NZ42</accession>
<dbReference type="InterPro" id="IPR014044">
    <property type="entry name" value="CAP_dom"/>
</dbReference>
<keyword evidence="1" id="KW-0732">Signal</keyword>
<feature type="chain" id="PRO_5046591711" evidence="1">
    <location>
        <begin position="25"/>
        <end position="138"/>
    </location>
</feature>
<protein>
    <submittedName>
        <fullName evidence="3">CAP domain-containing protein</fullName>
    </submittedName>
</protein>
<proteinExistence type="predicted"/>
<dbReference type="SUPFAM" id="SSF55797">
    <property type="entry name" value="PR-1-like"/>
    <property type="match status" value="1"/>
</dbReference>
<evidence type="ECO:0000313" key="3">
    <source>
        <dbReference type="EMBL" id="MEJ4100226.1"/>
    </source>
</evidence>